<dbReference type="GeneID" id="41589009"/>
<dbReference type="AlphaFoldDB" id="A0A1N5WES8"/>
<evidence type="ECO:0000313" key="4">
    <source>
        <dbReference type="Proteomes" id="UP000195607"/>
    </source>
</evidence>
<name>A0A1N5WES8_9ARCH</name>
<evidence type="ECO:0000313" key="3">
    <source>
        <dbReference type="Proteomes" id="UP000187822"/>
    </source>
</evidence>
<sequence>MDDILEVETLEADFSFKLRLEIYLRNTAIRIRARSNTPEKFDDYIAEREKIIRSMIGKEQSVSDKGKIIYP</sequence>
<proteinExistence type="predicted"/>
<dbReference type="Proteomes" id="UP000195607">
    <property type="component" value="Chromosome I"/>
</dbReference>
<organism evidence="1 4">
    <name type="scientific">Cuniculiplasma divulgatum</name>
    <dbReference type="NCBI Taxonomy" id="1673428"/>
    <lineage>
        <taxon>Archaea</taxon>
        <taxon>Methanobacteriati</taxon>
        <taxon>Thermoplasmatota</taxon>
        <taxon>Thermoplasmata</taxon>
        <taxon>Thermoplasmatales</taxon>
        <taxon>Cuniculiplasmataceae</taxon>
        <taxon>Cuniculiplasma</taxon>
    </lineage>
</organism>
<reference evidence="3" key="2">
    <citation type="submission" date="2016-06" db="EMBL/GenBank/DDBJ databases">
        <authorList>
            <person name="Toshchakov V.S."/>
        </authorList>
    </citation>
    <scope>NUCLEOTIDE SEQUENCE [LARGE SCALE GENOMIC DNA]</scope>
    <source>
        <strain>PM4 (JCM 30641</strain>
        <strain evidence="3">\VKM B-2940)</strain>
    </source>
</reference>
<reference evidence="2" key="3">
    <citation type="submission" date="2016-06" db="EMBL/GenBank/DDBJ databases">
        <authorList>
            <person name="Olsen C.W."/>
            <person name="Carey S."/>
            <person name="Hinshaw L."/>
            <person name="Karasin A.I."/>
        </authorList>
    </citation>
    <scope>NUCLEOTIDE SEQUENCE [LARGE SCALE GENOMIC DNA]</scope>
    <source>
        <strain evidence="2">PM4</strain>
    </source>
</reference>
<dbReference type="STRING" id="1673428.CPM_1734"/>
<accession>A0A1N5WES8</accession>
<evidence type="ECO:0000313" key="2">
    <source>
        <dbReference type="EMBL" id="SJK85520.1"/>
    </source>
</evidence>
<gene>
    <name evidence="2" type="ORF">CPM_1734</name>
    <name evidence="1" type="ORF">CSP5_1767</name>
</gene>
<dbReference type="OrthoDB" id="57250at2157"/>
<dbReference type="EMBL" id="LT671858">
    <property type="protein sequence ID" value="SIM83067.1"/>
    <property type="molecule type" value="Genomic_DNA"/>
</dbReference>
<reference evidence="1 4" key="1">
    <citation type="submission" date="2016-04" db="EMBL/GenBank/DDBJ databases">
        <authorList>
            <person name="Evans L.H."/>
            <person name="Alamgir A."/>
            <person name="Owens N."/>
            <person name="Weber N.D."/>
            <person name="Virtaneva K."/>
            <person name="Barbian K."/>
            <person name="Babar A."/>
            <person name="Rosenke K."/>
        </authorList>
    </citation>
    <scope>NUCLEOTIDE SEQUENCE [LARGE SCALE GENOMIC DNA]</scope>
    <source>
        <strain evidence="1">S5</strain>
        <strain evidence="4">S5(T) (JCM 30642 \VKM B-2941)</strain>
    </source>
</reference>
<dbReference type="RefSeq" id="WP_021790365.1">
    <property type="nucleotide sequence ID" value="NZ_LT671858.1"/>
</dbReference>
<keyword evidence="3" id="KW-1185">Reference proteome</keyword>
<dbReference type="KEGG" id="cdiv:CPM_1734"/>
<evidence type="ECO:0000313" key="1">
    <source>
        <dbReference type="EMBL" id="SIM83067.1"/>
    </source>
</evidence>
<dbReference type="EMBL" id="LT719092">
    <property type="protein sequence ID" value="SJK85520.1"/>
    <property type="molecule type" value="Genomic_DNA"/>
</dbReference>
<dbReference type="Proteomes" id="UP000187822">
    <property type="component" value="Chromosome I"/>
</dbReference>
<protein>
    <submittedName>
        <fullName evidence="1">Uncharacterized protein</fullName>
    </submittedName>
</protein>